<accession>A0A918DBC0</accession>
<sequence>MHEQVDVIGLAVELDRLGFEVGADGAHDPSQCRRISSVNGPRRYLGVKTNWAWRVYTTVRPLRILGFGSQCGDIE</sequence>
<protein>
    <submittedName>
        <fullName evidence="1">Uncharacterized protein</fullName>
    </submittedName>
</protein>
<dbReference type="Proteomes" id="UP000600365">
    <property type="component" value="Unassembled WGS sequence"/>
</dbReference>
<evidence type="ECO:0000313" key="1">
    <source>
        <dbReference type="EMBL" id="GGN95216.1"/>
    </source>
</evidence>
<proteinExistence type="predicted"/>
<dbReference type="AlphaFoldDB" id="A0A918DBC0"/>
<comment type="caution">
    <text evidence="1">The sequence shown here is derived from an EMBL/GenBank/DDBJ whole genome shotgun (WGS) entry which is preliminary data.</text>
</comment>
<keyword evidence="2" id="KW-1185">Reference proteome</keyword>
<evidence type="ECO:0000313" key="2">
    <source>
        <dbReference type="Proteomes" id="UP000600365"/>
    </source>
</evidence>
<reference evidence="1 2" key="1">
    <citation type="journal article" date="2014" name="Int. J. Syst. Evol. Microbiol.">
        <title>Complete genome sequence of Corynebacterium casei LMG S-19264T (=DSM 44701T), isolated from a smear-ripened cheese.</title>
        <authorList>
            <consortium name="US DOE Joint Genome Institute (JGI-PGF)"/>
            <person name="Walter F."/>
            <person name="Albersmeier A."/>
            <person name="Kalinowski J."/>
            <person name="Ruckert C."/>
        </authorList>
    </citation>
    <scope>NUCLEOTIDE SEQUENCE [LARGE SCALE GENOMIC DNA]</scope>
    <source>
        <strain evidence="1 2">CGMCC 4.7111</strain>
    </source>
</reference>
<dbReference type="EMBL" id="BMMM01000032">
    <property type="protein sequence ID" value="GGN95216.1"/>
    <property type="molecule type" value="Genomic_DNA"/>
</dbReference>
<name>A0A918DBC0_9ACTN</name>
<organism evidence="1 2">
    <name type="scientific">Streptomyces albiflavescens</name>
    <dbReference type="NCBI Taxonomy" id="1623582"/>
    <lineage>
        <taxon>Bacteria</taxon>
        <taxon>Bacillati</taxon>
        <taxon>Actinomycetota</taxon>
        <taxon>Actinomycetes</taxon>
        <taxon>Kitasatosporales</taxon>
        <taxon>Streptomycetaceae</taxon>
        <taxon>Streptomyces</taxon>
    </lineage>
</organism>
<gene>
    <name evidence="1" type="ORF">GCM10011579_095540</name>
</gene>